<dbReference type="CDD" id="cd00293">
    <property type="entry name" value="USP-like"/>
    <property type="match status" value="1"/>
</dbReference>
<comment type="similarity">
    <text evidence="1">Belongs to the universal stress protein A family.</text>
</comment>
<name>L7W0I2_9BACT</name>
<protein>
    <submittedName>
        <fullName evidence="3">Universal stress protein family</fullName>
    </submittedName>
</protein>
<accession>L7W0I2</accession>
<dbReference type="Pfam" id="PF00582">
    <property type="entry name" value="Usp"/>
    <property type="match status" value="1"/>
</dbReference>
<dbReference type="InterPro" id="IPR006016">
    <property type="entry name" value="UspA"/>
</dbReference>
<evidence type="ECO:0000256" key="1">
    <source>
        <dbReference type="ARBA" id="ARBA00008791"/>
    </source>
</evidence>
<dbReference type="InterPro" id="IPR006015">
    <property type="entry name" value="Universal_stress_UspA"/>
</dbReference>
<dbReference type="PRINTS" id="PR01438">
    <property type="entry name" value="UNVRSLSTRESS"/>
</dbReference>
<evidence type="ECO:0000313" key="3">
    <source>
        <dbReference type="EMBL" id="AGC72000.1"/>
    </source>
</evidence>
<dbReference type="PANTHER" id="PTHR46268:SF6">
    <property type="entry name" value="UNIVERSAL STRESS PROTEIN UP12"/>
    <property type="match status" value="1"/>
</dbReference>
<dbReference type="Gene3D" id="3.40.50.620">
    <property type="entry name" value="HUPs"/>
    <property type="match status" value="1"/>
</dbReference>
<dbReference type="SUPFAM" id="SSF52402">
    <property type="entry name" value="Adenine nucleotide alpha hydrolases-like"/>
    <property type="match status" value="1"/>
</dbReference>
<dbReference type="EMBL" id="JX649889">
    <property type="protein sequence ID" value="AGC72000.1"/>
    <property type="molecule type" value="Genomic_DNA"/>
</dbReference>
<feature type="domain" description="UspA" evidence="2">
    <location>
        <begin position="2"/>
        <end position="140"/>
    </location>
</feature>
<dbReference type="AlphaFoldDB" id="L7W0I2"/>
<evidence type="ECO:0000259" key="2">
    <source>
        <dbReference type="Pfam" id="PF00582"/>
    </source>
</evidence>
<dbReference type="InterPro" id="IPR014729">
    <property type="entry name" value="Rossmann-like_a/b/a_fold"/>
</dbReference>
<organism evidence="3">
    <name type="scientific">uncultured bacterium A1Q1_fos_36</name>
    <dbReference type="NCBI Taxonomy" id="1256573"/>
    <lineage>
        <taxon>Bacteria</taxon>
        <taxon>environmental samples</taxon>
    </lineage>
</organism>
<reference evidence="3" key="1">
    <citation type="submission" date="2012-09" db="EMBL/GenBank/DDBJ databases">
        <title>Metagenomic Characterization of a Microbial Community in Wastewater Detects High Levels of Antibiotic Resistance.</title>
        <authorList>
            <person name="Abrams M."/>
            <person name="Caldwell A."/>
            <person name="Vandaei E."/>
            <person name="Lee W."/>
            <person name="Perrott J."/>
            <person name="Khan S.Y."/>
            <person name="Ta J."/>
            <person name="Romero D."/>
            <person name="Nguyen V."/>
            <person name="Pourmand N."/>
            <person name="Ouverney C.C."/>
        </authorList>
    </citation>
    <scope>NUCLEOTIDE SEQUENCE</scope>
</reference>
<proteinExistence type="inferred from homology"/>
<sequence>MKVLLAVDGSDDTKKMLAYLATHEDLLGKAPQYVVLNVQMAIPARAAKAVGKDTVQEYHQAEADAVLGPVCKFLDRHEAKYTSSFRVGHAAEEILRAAKKAKVDLIVMGSRGRGGIGSLLLGSVAQSVLAASDCPVMVVR</sequence>
<dbReference type="PANTHER" id="PTHR46268">
    <property type="entry name" value="STRESS RESPONSE PROTEIN NHAX"/>
    <property type="match status" value="1"/>
</dbReference>